<dbReference type="Gene3D" id="1.25.40.20">
    <property type="entry name" value="Ankyrin repeat-containing domain"/>
    <property type="match status" value="2"/>
</dbReference>
<comment type="caution">
    <text evidence="5">The sequence shown here is derived from an EMBL/GenBank/DDBJ whole genome shotgun (WGS) entry which is preliminary data.</text>
</comment>
<feature type="region of interest" description="Disordered" evidence="4">
    <location>
        <begin position="937"/>
        <end position="960"/>
    </location>
</feature>
<evidence type="ECO:0000313" key="6">
    <source>
        <dbReference type="Proteomes" id="UP001243330"/>
    </source>
</evidence>
<dbReference type="InterPro" id="IPR036770">
    <property type="entry name" value="Ankyrin_rpt-contain_sf"/>
</dbReference>
<feature type="compositionally biased region" description="Low complexity" evidence="4">
    <location>
        <begin position="1"/>
        <end position="17"/>
    </location>
</feature>
<organism evidence="5 6">
    <name type="scientific">Colletotrichum chrysophilum</name>
    <dbReference type="NCBI Taxonomy" id="1836956"/>
    <lineage>
        <taxon>Eukaryota</taxon>
        <taxon>Fungi</taxon>
        <taxon>Dikarya</taxon>
        <taxon>Ascomycota</taxon>
        <taxon>Pezizomycotina</taxon>
        <taxon>Sordariomycetes</taxon>
        <taxon>Hypocreomycetidae</taxon>
        <taxon>Glomerellales</taxon>
        <taxon>Glomerellaceae</taxon>
        <taxon>Colletotrichum</taxon>
        <taxon>Colletotrichum gloeosporioides species complex</taxon>
    </lineage>
</organism>
<feature type="region of interest" description="Disordered" evidence="4">
    <location>
        <begin position="469"/>
        <end position="502"/>
    </location>
</feature>
<feature type="repeat" description="ANK" evidence="3">
    <location>
        <begin position="140"/>
        <end position="172"/>
    </location>
</feature>
<dbReference type="EMBL" id="JAQOWY010000061">
    <property type="protein sequence ID" value="KAK1853110.1"/>
    <property type="molecule type" value="Genomic_DNA"/>
</dbReference>
<proteinExistence type="predicted"/>
<accession>A0AAD9ELP8</accession>
<dbReference type="PROSITE" id="PS50297">
    <property type="entry name" value="ANK_REP_REGION"/>
    <property type="match status" value="1"/>
</dbReference>
<keyword evidence="1" id="KW-0677">Repeat</keyword>
<dbReference type="SUPFAM" id="SSF48403">
    <property type="entry name" value="Ankyrin repeat"/>
    <property type="match status" value="1"/>
</dbReference>
<feature type="region of interest" description="Disordered" evidence="4">
    <location>
        <begin position="1"/>
        <end position="24"/>
    </location>
</feature>
<evidence type="ECO:0000256" key="4">
    <source>
        <dbReference type="SAM" id="MobiDB-lite"/>
    </source>
</evidence>
<feature type="compositionally biased region" description="Polar residues" evidence="4">
    <location>
        <begin position="942"/>
        <end position="953"/>
    </location>
</feature>
<dbReference type="PROSITE" id="PS50088">
    <property type="entry name" value="ANK_REPEAT"/>
    <property type="match status" value="1"/>
</dbReference>
<dbReference type="Proteomes" id="UP001243330">
    <property type="component" value="Unassembled WGS sequence"/>
</dbReference>
<dbReference type="AlphaFoldDB" id="A0AAD9ELP8"/>
<feature type="compositionally biased region" description="Basic and acidic residues" evidence="4">
    <location>
        <begin position="477"/>
        <end position="502"/>
    </location>
</feature>
<evidence type="ECO:0000313" key="5">
    <source>
        <dbReference type="EMBL" id="KAK1853110.1"/>
    </source>
</evidence>
<evidence type="ECO:0000256" key="1">
    <source>
        <dbReference type="ARBA" id="ARBA00022737"/>
    </source>
</evidence>
<sequence length="1131" mass="128727">MSMHGSSNSGGHSESNSPPRIEPSGLLHVQTLQDDVRRDDDQLTSPIFEDIINWRKGNVPDEAQHEYEETLLHKLINTAADDVSALRDLEENLKEWKPLINIRCSDTKETALLLAIWKELEGVTAKLLQEGADPELEYDSGWLPLQAACDVGNETIIEALLSAGADAAKRGHDGQYPLDGAVRWPLKSQLMRQLVKPHEQVINKVYKESEWPLLNRAVYHGTESAIDLLLEVGASLSMVDFEKWTPLMTAIRRLDGITPIMLICGGTVLDDGAGNSLTASDIITDLLKLGPDINAIDVEENTVLHHAMNAAAPRDENLIKCLIQLMRPERILQSNIRGETAFDSCFDKDEDCPFSESRDLIQFLIELFARDQTLQQAEEPLCWTVYRLERHTTALALFSKLKQVGKIRGNFDPHGCSLVEWAIHARLPRVLLTYLRAVGLYKKGDKDSPVGEDRERGLNLVRRLTAETQASLPWPSEPDRQRRQAEQKSSDQSRDGDPDLKDLKDLEDILDYLYPEKAERRASPWALSEQTEPMKATSQRFPAAIIQNNFFKFRNVHEILYDSDQMENVRQTVERLQKFEYNPNPHKQASPHVSGVNFRVGPDFTWIHLPASNDAVKKILKKMDCKDEAEKVASFLRSCWIEIPDRTSTSRFMRPRYVVKDKSLPTDSKDRRVAKDISDEDMGWHRFQANEERQYDKGFFSPVDNRNMMSLGGGSDGEFSRKEGKAPRVSFIAPPSESMMIDHQSDGKSEESISASAIYMPFLYFSMYHGSEGDRHSRARTGTEPPDEESVLDEIDLRQSLFTAYKDSVIHQPATLDEFYYHFASDNDSRNDRNLRNNDQVVTKYLKPRDTKKPKYWPLLRVSQVWIWIIDEKWIITSTSSARNDVQDNLFTNILEHLQKQIKNGSRRIGPSSATEMSKVIVNYCIGAYERKRKRSVMTKGPVSTQENAQQNGLPKEERSIRQIFSDSINEIGRKESSLFNQAYGHHHLSSNREDSKNKGKSTEQTMGHLSSTLGKVARQLCDIKDIRDELNILKTVATFQRKVQYQMAGPSANGDLETDYILSDIREMDRFAEQTQEAVKTTLTLVESDIANLQGMEAVKQGKIVLIFTLVTVWFVSRSTTQNIHETVFH</sequence>
<reference evidence="5" key="1">
    <citation type="submission" date="2023-01" db="EMBL/GenBank/DDBJ databases">
        <title>Colletotrichum chrysophilum M932 genome sequence.</title>
        <authorList>
            <person name="Baroncelli R."/>
        </authorList>
    </citation>
    <scope>NUCLEOTIDE SEQUENCE</scope>
    <source>
        <strain evidence="5">M932</strain>
    </source>
</reference>
<dbReference type="InterPro" id="IPR002110">
    <property type="entry name" value="Ankyrin_rpt"/>
</dbReference>
<protein>
    <submittedName>
        <fullName evidence="5">Ankyrin repeat protein</fullName>
    </submittedName>
</protein>
<feature type="region of interest" description="Disordered" evidence="4">
    <location>
        <begin position="987"/>
        <end position="1007"/>
    </location>
</feature>
<name>A0AAD9ELP8_9PEZI</name>
<dbReference type="PANTHER" id="PTHR24198:SF165">
    <property type="entry name" value="ANKYRIN REPEAT-CONTAINING PROTEIN-RELATED"/>
    <property type="match status" value="1"/>
</dbReference>
<dbReference type="PANTHER" id="PTHR24198">
    <property type="entry name" value="ANKYRIN REPEAT AND PROTEIN KINASE DOMAIN-CONTAINING PROTEIN"/>
    <property type="match status" value="1"/>
</dbReference>
<gene>
    <name evidence="5" type="ORF">CCHR01_04248</name>
</gene>
<feature type="compositionally biased region" description="Basic and acidic residues" evidence="4">
    <location>
        <begin position="991"/>
        <end position="1002"/>
    </location>
</feature>
<evidence type="ECO:0000256" key="3">
    <source>
        <dbReference type="PROSITE-ProRule" id="PRU00023"/>
    </source>
</evidence>
<keyword evidence="6" id="KW-1185">Reference proteome</keyword>
<dbReference type="SMART" id="SM00248">
    <property type="entry name" value="ANK"/>
    <property type="match status" value="6"/>
</dbReference>
<evidence type="ECO:0000256" key="2">
    <source>
        <dbReference type="ARBA" id="ARBA00023043"/>
    </source>
</evidence>
<keyword evidence="2 3" id="KW-0040">ANK repeat</keyword>